<name>A0A9D1R307_9BACT</name>
<accession>A0A9D1R307</accession>
<evidence type="ECO:0000259" key="1">
    <source>
        <dbReference type="Pfam" id="PF00329"/>
    </source>
</evidence>
<dbReference type="PIRSF" id="PIRSF036585">
    <property type="entry name" value="EchD"/>
    <property type="match status" value="1"/>
</dbReference>
<dbReference type="Proteomes" id="UP000824264">
    <property type="component" value="Unassembled WGS sequence"/>
</dbReference>
<dbReference type="InterPro" id="IPR037232">
    <property type="entry name" value="NADH_quin_OxRdtase_su_C/D-like"/>
</dbReference>
<organism evidence="2 3">
    <name type="scientific">Candidatus Bilophila faecipullorum</name>
    <dbReference type="NCBI Taxonomy" id="2838482"/>
    <lineage>
        <taxon>Bacteria</taxon>
        <taxon>Pseudomonadati</taxon>
        <taxon>Thermodesulfobacteriota</taxon>
        <taxon>Desulfovibrionia</taxon>
        <taxon>Desulfovibrionales</taxon>
        <taxon>Desulfovibrionaceae</taxon>
        <taxon>Bilophila</taxon>
    </lineage>
</organism>
<dbReference type="EMBL" id="DXGI01000320">
    <property type="protein sequence ID" value="HIW79177.1"/>
    <property type="molecule type" value="Genomic_DNA"/>
</dbReference>
<dbReference type="InterPro" id="IPR012179">
    <property type="entry name" value="NiFe-hyd_3_EchD"/>
</dbReference>
<dbReference type="GO" id="GO:0016491">
    <property type="term" value="F:oxidoreductase activity"/>
    <property type="evidence" value="ECO:0007669"/>
    <property type="project" value="UniProtKB-KW"/>
</dbReference>
<dbReference type="Gene3D" id="3.30.460.80">
    <property type="entry name" value="NADH:ubiquinone oxidoreductase, 30kDa subunit"/>
    <property type="match status" value="1"/>
</dbReference>
<dbReference type="GO" id="GO:0008137">
    <property type="term" value="F:NADH dehydrogenase (ubiquinone) activity"/>
    <property type="evidence" value="ECO:0007669"/>
    <property type="project" value="InterPro"/>
</dbReference>
<evidence type="ECO:0000313" key="3">
    <source>
        <dbReference type="Proteomes" id="UP000824264"/>
    </source>
</evidence>
<reference evidence="2" key="2">
    <citation type="submission" date="2021-04" db="EMBL/GenBank/DDBJ databases">
        <authorList>
            <person name="Gilroy R."/>
        </authorList>
    </citation>
    <scope>NUCLEOTIDE SEQUENCE</scope>
    <source>
        <strain evidence="2">ChiSxjej5B17-1746</strain>
    </source>
</reference>
<gene>
    <name evidence="2" type="ORF">H9874_08550</name>
</gene>
<comment type="caution">
    <text evidence="2">The sequence shown here is derived from an EMBL/GenBank/DDBJ whole genome shotgun (WGS) entry which is preliminary data.</text>
</comment>
<dbReference type="AlphaFoldDB" id="A0A9D1R307"/>
<evidence type="ECO:0000313" key="2">
    <source>
        <dbReference type="EMBL" id="HIW79177.1"/>
    </source>
</evidence>
<proteinExistence type="predicted"/>
<reference evidence="2" key="1">
    <citation type="journal article" date="2021" name="PeerJ">
        <title>Extensive microbial diversity within the chicken gut microbiome revealed by metagenomics and culture.</title>
        <authorList>
            <person name="Gilroy R."/>
            <person name="Ravi A."/>
            <person name="Getino M."/>
            <person name="Pursley I."/>
            <person name="Horton D.L."/>
            <person name="Alikhan N.F."/>
            <person name="Baker D."/>
            <person name="Gharbi K."/>
            <person name="Hall N."/>
            <person name="Watson M."/>
            <person name="Adriaenssens E.M."/>
            <person name="Foster-Nyarko E."/>
            <person name="Jarju S."/>
            <person name="Secka A."/>
            <person name="Antonio M."/>
            <person name="Oren A."/>
            <person name="Chaudhuri R.R."/>
            <person name="La Ragione R."/>
            <person name="Hildebrand F."/>
            <person name="Pallen M.J."/>
        </authorList>
    </citation>
    <scope>NUCLEOTIDE SEQUENCE</scope>
    <source>
        <strain evidence="2">ChiSxjej5B17-1746</strain>
    </source>
</reference>
<dbReference type="Pfam" id="PF00329">
    <property type="entry name" value="Complex1_30kDa"/>
    <property type="match status" value="1"/>
</dbReference>
<dbReference type="EC" id="1.6.5.11" evidence="2"/>
<dbReference type="SUPFAM" id="SSF143243">
    <property type="entry name" value="Nqo5-like"/>
    <property type="match status" value="1"/>
</dbReference>
<dbReference type="InterPro" id="IPR001268">
    <property type="entry name" value="NADH_UbQ_OxRdtase_30kDa_su"/>
</dbReference>
<protein>
    <submittedName>
        <fullName evidence="2">NADH-quinone oxidoreductase subunit C</fullName>
        <ecNumber evidence="2">1.6.5.11</ecNumber>
    </submittedName>
</protein>
<feature type="domain" description="NADH:ubiquinone oxidoreductase 30kDa subunit" evidence="1">
    <location>
        <begin position="18"/>
        <end position="97"/>
    </location>
</feature>
<keyword evidence="2" id="KW-0560">Oxidoreductase</keyword>
<sequence>MPPSVARLEAEPITLEMVRPVAKANFDAGYRFVTLSVHNLGDGNLDIIYHYDKNLTMRHYRLTVPLGQAVPSISDIYFCSLLVENESRDQYGINWDGLILDFQGSLYLEKDTPPPLLRGPSCTLSTVTKK</sequence>